<protein>
    <submittedName>
        <fullName evidence="7">YhhN family protein</fullName>
    </submittedName>
</protein>
<evidence type="ECO:0000256" key="3">
    <source>
        <dbReference type="ARBA" id="ARBA00022692"/>
    </source>
</evidence>
<proteinExistence type="inferred from homology"/>
<feature type="transmembrane region" description="Helical" evidence="6">
    <location>
        <begin position="84"/>
        <end position="104"/>
    </location>
</feature>
<reference evidence="7 8" key="1">
    <citation type="submission" date="2011-01" db="EMBL/GenBank/DDBJ databases">
        <title>Complete sequence of Pseudoxanthomonas suwonensis 11-1.</title>
        <authorList>
            <consortium name="US DOE Joint Genome Institute"/>
            <person name="Lucas S."/>
            <person name="Copeland A."/>
            <person name="Lapidus A."/>
            <person name="Cheng J.-F."/>
            <person name="Goodwin L."/>
            <person name="Pitluck S."/>
            <person name="Teshima H."/>
            <person name="Detter J.C."/>
            <person name="Han C."/>
            <person name="Tapia R."/>
            <person name="Land M."/>
            <person name="Hauser L."/>
            <person name="Kyrpides N."/>
            <person name="Ivanova N."/>
            <person name="Ovchinnikova G."/>
            <person name="Siebers A.K."/>
            <person name="Allgaier M."/>
            <person name="Thelen M.P."/>
            <person name="Hugenholtz P."/>
            <person name="Gladden J."/>
            <person name="Woyke T."/>
        </authorList>
    </citation>
    <scope>NUCLEOTIDE SEQUENCE [LARGE SCALE GENOMIC DNA]</scope>
    <source>
        <strain evidence="8">11-1</strain>
    </source>
</reference>
<evidence type="ECO:0000256" key="1">
    <source>
        <dbReference type="ARBA" id="ARBA00004141"/>
    </source>
</evidence>
<dbReference type="Pfam" id="PF07947">
    <property type="entry name" value="YhhN"/>
    <property type="match status" value="1"/>
</dbReference>
<dbReference type="HOGENOM" id="CLU_079086_0_2_6"/>
<accession>E6WTF5</accession>
<keyword evidence="8" id="KW-1185">Reference proteome</keyword>
<dbReference type="GO" id="GO:0016787">
    <property type="term" value="F:hydrolase activity"/>
    <property type="evidence" value="ECO:0007669"/>
    <property type="project" value="TreeGrafter"/>
</dbReference>
<feature type="transmembrane region" description="Helical" evidence="6">
    <location>
        <begin position="173"/>
        <end position="190"/>
    </location>
</feature>
<dbReference type="EMBL" id="CP002446">
    <property type="protein sequence ID" value="ADV27454.1"/>
    <property type="molecule type" value="Genomic_DNA"/>
</dbReference>
<organism evidence="7 8">
    <name type="scientific">Pseudoxanthomonas suwonensis (strain 11-1)</name>
    <dbReference type="NCBI Taxonomy" id="743721"/>
    <lineage>
        <taxon>Bacteria</taxon>
        <taxon>Pseudomonadati</taxon>
        <taxon>Pseudomonadota</taxon>
        <taxon>Gammaproteobacteria</taxon>
        <taxon>Lysobacterales</taxon>
        <taxon>Lysobacteraceae</taxon>
        <taxon>Pseudoxanthomonas</taxon>
    </lineage>
</organism>
<feature type="transmembrane region" description="Helical" evidence="6">
    <location>
        <begin position="32"/>
        <end position="53"/>
    </location>
</feature>
<keyword evidence="4 6" id="KW-1133">Transmembrane helix</keyword>
<evidence type="ECO:0000256" key="6">
    <source>
        <dbReference type="SAM" id="Phobius"/>
    </source>
</evidence>
<keyword evidence="3 6" id="KW-0812">Transmembrane</keyword>
<dbReference type="InterPro" id="IPR012506">
    <property type="entry name" value="TMEM86B-like"/>
</dbReference>
<feature type="transmembrane region" description="Helical" evidence="6">
    <location>
        <begin position="141"/>
        <end position="161"/>
    </location>
</feature>
<feature type="transmembrane region" description="Helical" evidence="6">
    <location>
        <begin position="60"/>
        <end position="78"/>
    </location>
</feature>
<comment type="subcellular location">
    <subcellularLocation>
        <location evidence="1">Membrane</location>
        <topology evidence="1">Multi-pass membrane protein</topology>
    </subcellularLocation>
</comment>
<dbReference type="eggNOG" id="COG3714">
    <property type="taxonomic scope" value="Bacteria"/>
</dbReference>
<evidence type="ECO:0000256" key="5">
    <source>
        <dbReference type="ARBA" id="ARBA00023136"/>
    </source>
</evidence>
<feature type="transmembrane region" description="Helical" evidence="6">
    <location>
        <begin position="111"/>
        <end position="129"/>
    </location>
</feature>
<gene>
    <name evidence="7" type="ordered locus">Psesu_1609</name>
</gene>
<dbReference type="STRING" id="743721.Psesu_1609"/>
<dbReference type="OrthoDB" id="5592477at2"/>
<dbReference type="AlphaFoldDB" id="E6WTF5"/>
<dbReference type="PANTHER" id="PTHR31885">
    <property type="entry name" value="GH04784P"/>
    <property type="match status" value="1"/>
</dbReference>
<dbReference type="PANTHER" id="PTHR31885:SF6">
    <property type="entry name" value="GH04784P"/>
    <property type="match status" value="1"/>
</dbReference>
<comment type="similarity">
    <text evidence="2">Belongs to the TMEM86 family.</text>
</comment>
<evidence type="ECO:0000256" key="4">
    <source>
        <dbReference type="ARBA" id="ARBA00022989"/>
    </source>
</evidence>
<evidence type="ECO:0000256" key="2">
    <source>
        <dbReference type="ARBA" id="ARBA00007375"/>
    </source>
</evidence>
<dbReference type="GO" id="GO:0016020">
    <property type="term" value="C:membrane"/>
    <property type="evidence" value="ECO:0007669"/>
    <property type="project" value="UniProtKB-SubCell"/>
</dbReference>
<dbReference type="Proteomes" id="UP000008632">
    <property type="component" value="Chromosome"/>
</dbReference>
<sequence length="225" mass="23984">MQLRRDITWVAVVVLALGAILGAELGGDWWWLHYLCKPLTMLAIISTVAQAGAAVGRYRTLVLVGMLCSLAGDVFLMLPQDLFVPGLLAFLVAHLFYIAAFFPGATPKGRLLAILGYVIAAAGSVTLLLPKVPAPLQIPVVAYGFVLVLMAGLAAARAAALRRDPALAAPTRMAALGAFLFVISDNVLAWDRFGHDVPRAMLLILATYFGAQSCIARSVVLMGRR</sequence>
<keyword evidence="5 6" id="KW-0472">Membrane</keyword>
<name>E6WTF5_PSEUU</name>
<dbReference type="KEGG" id="psu:Psesu_1609"/>
<evidence type="ECO:0000313" key="7">
    <source>
        <dbReference type="EMBL" id="ADV27454.1"/>
    </source>
</evidence>
<feature type="transmembrane region" description="Helical" evidence="6">
    <location>
        <begin position="202"/>
        <end position="222"/>
    </location>
</feature>
<evidence type="ECO:0000313" key="8">
    <source>
        <dbReference type="Proteomes" id="UP000008632"/>
    </source>
</evidence>